<name>A0A517N193_9BACT</name>
<dbReference type="KEGG" id="amob:HG15A2_41300"/>
<dbReference type="Proteomes" id="UP000319852">
    <property type="component" value="Chromosome"/>
</dbReference>
<accession>A0A517N193</accession>
<gene>
    <name evidence="1" type="ORF">HG15A2_41300</name>
</gene>
<dbReference type="EMBL" id="CP036263">
    <property type="protein sequence ID" value="QDT00788.1"/>
    <property type="molecule type" value="Genomic_DNA"/>
</dbReference>
<organism evidence="1 2">
    <name type="scientific">Adhaeretor mobilis</name>
    <dbReference type="NCBI Taxonomy" id="1930276"/>
    <lineage>
        <taxon>Bacteria</taxon>
        <taxon>Pseudomonadati</taxon>
        <taxon>Planctomycetota</taxon>
        <taxon>Planctomycetia</taxon>
        <taxon>Pirellulales</taxon>
        <taxon>Lacipirellulaceae</taxon>
        <taxon>Adhaeretor</taxon>
    </lineage>
</organism>
<evidence type="ECO:0000313" key="1">
    <source>
        <dbReference type="EMBL" id="QDT00788.1"/>
    </source>
</evidence>
<keyword evidence="2" id="KW-1185">Reference proteome</keyword>
<evidence type="ECO:0000313" key="2">
    <source>
        <dbReference type="Proteomes" id="UP000319852"/>
    </source>
</evidence>
<proteinExistence type="predicted"/>
<dbReference type="AlphaFoldDB" id="A0A517N193"/>
<sequence length="72" mass="8596">MRVGWSKGEIVRSWTNFYDDLLRAIASVFRPLDEIFTVNLTHVNELRHYNRIVAEYFELRCLQFNDATTKKS</sequence>
<reference evidence="1 2" key="1">
    <citation type="submission" date="2019-02" db="EMBL/GenBank/DDBJ databases">
        <title>Deep-cultivation of Planctomycetes and their phenomic and genomic characterization uncovers novel biology.</title>
        <authorList>
            <person name="Wiegand S."/>
            <person name="Jogler M."/>
            <person name="Boedeker C."/>
            <person name="Pinto D."/>
            <person name="Vollmers J."/>
            <person name="Rivas-Marin E."/>
            <person name="Kohn T."/>
            <person name="Peeters S.H."/>
            <person name="Heuer A."/>
            <person name="Rast P."/>
            <person name="Oberbeckmann S."/>
            <person name="Bunk B."/>
            <person name="Jeske O."/>
            <person name="Meyerdierks A."/>
            <person name="Storesund J.E."/>
            <person name="Kallscheuer N."/>
            <person name="Luecker S."/>
            <person name="Lage O.M."/>
            <person name="Pohl T."/>
            <person name="Merkel B.J."/>
            <person name="Hornburger P."/>
            <person name="Mueller R.-W."/>
            <person name="Bruemmer F."/>
            <person name="Labrenz M."/>
            <person name="Spormann A.M."/>
            <person name="Op den Camp H."/>
            <person name="Overmann J."/>
            <person name="Amann R."/>
            <person name="Jetten M.S.M."/>
            <person name="Mascher T."/>
            <person name="Medema M.H."/>
            <person name="Devos D.P."/>
            <person name="Kaster A.-K."/>
            <person name="Ovreas L."/>
            <person name="Rohde M."/>
            <person name="Galperin M.Y."/>
            <person name="Jogler C."/>
        </authorList>
    </citation>
    <scope>NUCLEOTIDE SEQUENCE [LARGE SCALE GENOMIC DNA]</scope>
    <source>
        <strain evidence="1 2">HG15A2</strain>
    </source>
</reference>
<protein>
    <submittedName>
        <fullName evidence="1">Uncharacterized protein</fullName>
    </submittedName>
</protein>